<comment type="caution">
    <text evidence="2">The sequence shown here is derived from an EMBL/GenBank/DDBJ whole genome shotgun (WGS) entry which is preliminary data.</text>
</comment>
<dbReference type="AlphaFoldDB" id="A0AA35TQ22"/>
<gene>
    <name evidence="2" type="ORF">GBAR_LOCUS27957</name>
</gene>
<dbReference type="InterPro" id="IPR038404">
    <property type="entry name" value="TRAP_DctP_sf"/>
</dbReference>
<dbReference type="EMBL" id="CASHTH010003893">
    <property type="protein sequence ID" value="CAI8050991.1"/>
    <property type="molecule type" value="Genomic_DNA"/>
</dbReference>
<dbReference type="InterPro" id="IPR018389">
    <property type="entry name" value="DctP_fam"/>
</dbReference>
<reference evidence="2" key="1">
    <citation type="submission" date="2023-03" db="EMBL/GenBank/DDBJ databases">
        <authorList>
            <person name="Steffen K."/>
            <person name="Cardenas P."/>
        </authorList>
    </citation>
    <scope>NUCLEOTIDE SEQUENCE</scope>
</reference>
<protein>
    <submittedName>
        <fullName evidence="2">Solute-binding protein Rfer_1840</fullName>
    </submittedName>
</protein>
<sequence length="417" mass="45922">MEEVEETAGTALEAVAADLAGGPGAIYVGDLNQLVGPSYDPEHGDEDGNVPLSALEKWEWIFTSDYYQELLEKAELTNPTPLVTEGEELTFQMVCIVRFTPRCKVMEHVLAPNVFERTNGQMKISLVSYAELGIAGPDVMNLVENGTLALAEIATPYVSGELPALEVPWLWGLYPDTKTNYDVSVAVLPELNRLIQEQTGGAVPIAQFWAVPDESIFFFTKTPMRTLEDFEGQKFRSFGGAISDMIAGMGADGQFVAFSEVYVAMERGILDGGLTSTTGAVGGRWYEVVDHMTGYFPLFTPLFMYMNKDQFDNLPPDFQQILLEEGAKFELEILRVSPILGEIGIPRAVDTGLEYSEFSPELWEYIFDEVVLKRIVPKWVERTGGPDSDAVALFNKEAAPVVGVRINPDGSATVIDQ</sequence>
<dbReference type="PANTHER" id="PTHR33376">
    <property type="match status" value="1"/>
</dbReference>
<evidence type="ECO:0000313" key="3">
    <source>
        <dbReference type="Proteomes" id="UP001174909"/>
    </source>
</evidence>
<dbReference type="GO" id="GO:0055085">
    <property type="term" value="P:transmembrane transport"/>
    <property type="evidence" value="ECO:0007669"/>
    <property type="project" value="InterPro"/>
</dbReference>
<evidence type="ECO:0000313" key="2">
    <source>
        <dbReference type="EMBL" id="CAI8050991.1"/>
    </source>
</evidence>
<keyword evidence="3" id="KW-1185">Reference proteome</keyword>
<dbReference type="NCBIfam" id="NF037995">
    <property type="entry name" value="TRAP_S1"/>
    <property type="match status" value="1"/>
</dbReference>
<name>A0AA35TQ22_GEOBA</name>
<keyword evidence="1" id="KW-0732">Signal</keyword>
<dbReference type="Proteomes" id="UP001174909">
    <property type="component" value="Unassembled WGS sequence"/>
</dbReference>
<organism evidence="2 3">
    <name type="scientific">Geodia barretti</name>
    <name type="common">Barrett's horny sponge</name>
    <dbReference type="NCBI Taxonomy" id="519541"/>
    <lineage>
        <taxon>Eukaryota</taxon>
        <taxon>Metazoa</taxon>
        <taxon>Porifera</taxon>
        <taxon>Demospongiae</taxon>
        <taxon>Heteroscleromorpha</taxon>
        <taxon>Tetractinellida</taxon>
        <taxon>Astrophorina</taxon>
        <taxon>Geodiidae</taxon>
        <taxon>Geodia</taxon>
    </lineage>
</organism>
<dbReference type="PANTHER" id="PTHR33376:SF5">
    <property type="entry name" value="EXTRACYTOPLASMIC SOLUTE RECEPTOR PROTEIN"/>
    <property type="match status" value="1"/>
</dbReference>
<accession>A0AA35TQ22</accession>
<evidence type="ECO:0000256" key="1">
    <source>
        <dbReference type="ARBA" id="ARBA00022729"/>
    </source>
</evidence>
<proteinExistence type="predicted"/>
<dbReference type="Gene3D" id="3.40.190.170">
    <property type="entry name" value="Bacterial extracellular solute-binding protein, family 7"/>
    <property type="match status" value="1"/>
</dbReference>
<dbReference type="Pfam" id="PF03480">
    <property type="entry name" value="DctP"/>
    <property type="match status" value="1"/>
</dbReference>